<dbReference type="Proteomes" id="UP000287033">
    <property type="component" value="Unassembled WGS sequence"/>
</dbReference>
<sequence length="128" mass="14465">MRRYSSSEIDLAFGLTLPELPFGLPPARIWGKHQVGCQLQPSKVFSSLRQLHEPSKVKPLPHVLGQNIRMRAKEEELQQAIAEAEKLALPTQEPEQNTLLAQEKSAKLRNKGRCQYLQKGLRPTTSQV</sequence>
<keyword evidence="2" id="KW-1185">Reference proteome</keyword>
<protein>
    <submittedName>
        <fullName evidence="1">Uncharacterized protein</fullName>
    </submittedName>
</protein>
<reference evidence="1 2" key="1">
    <citation type="journal article" date="2018" name="Nat. Ecol. Evol.">
        <title>Shark genomes provide insights into elasmobranch evolution and the origin of vertebrates.</title>
        <authorList>
            <person name="Hara Y"/>
            <person name="Yamaguchi K"/>
            <person name="Onimaru K"/>
            <person name="Kadota M"/>
            <person name="Koyanagi M"/>
            <person name="Keeley SD"/>
            <person name="Tatsumi K"/>
            <person name="Tanaka K"/>
            <person name="Motone F"/>
            <person name="Kageyama Y"/>
            <person name="Nozu R"/>
            <person name="Adachi N"/>
            <person name="Nishimura O"/>
            <person name="Nakagawa R"/>
            <person name="Tanegashima C"/>
            <person name="Kiyatake I"/>
            <person name="Matsumoto R"/>
            <person name="Murakumo K"/>
            <person name="Nishida K"/>
            <person name="Terakita A"/>
            <person name="Kuratani S"/>
            <person name="Sato K"/>
            <person name="Hyodo S Kuraku.S."/>
        </authorList>
    </citation>
    <scope>NUCLEOTIDE SEQUENCE [LARGE SCALE GENOMIC DNA]</scope>
</reference>
<dbReference type="EMBL" id="BEZZ01000189">
    <property type="protein sequence ID" value="GCC28036.1"/>
    <property type="molecule type" value="Genomic_DNA"/>
</dbReference>
<organism evidence="1 2">
    <name type="scientific">Chiloscyllium punctatum</name>
    <name type="common">Brownbanded bambooshark</name>
    <name type="synonym">Hemiscyllium punctatum</name>
    <dbReference type="NCBI Taxonomy" id="137246"/>
    <lineage>
        <taxon>Eukaryota</taxon>
        <taxon>Metazoa</taxon>
        <taxon>Chordata</taxon>
        <taxon>Craniata</taxon>
        <taxon>Vertebrata</taxon>
        <taxon>Chondrichthyes</taxon>
        <taxon>Elasmobranchii</taxon>
        <taxon>Galeomorphii</taxon>
        <taxon>Galeoidea</taxon>
        <taxon>Orectolobiformes</taxon>
        <taxon>Hemiscylliidae</taxon>
        <taxon>Chiloscyllium</taxon>
    </lineage>
</organism>
<dbReference type="AlphaFoldDB" id="A0A401SC98"/>
<evidence type="ECO:0000313" key="2">
    <source>
        <dbReference type="Proteomes" id="UP000287033"/>
    </source>
</evidence>
<accession>A0A401SC98</accession>
<comment type="caution">
    <text evidence="1">The sequence shown here is derived from an EMBL/GenBank/DDBJ whole genome shotgun (WGS) entry which is preliminary data.</text>
</comment>
<gene>
    <name evidence="1" type="ORF">chiPu_0006462</name>
</gene>
<name>A0A401SC98_CHIPU</name>
<proteinExistence type="predicted"/>
<evidence type="ECO:0000313" key="1">
    <source>
        <dbReference type="EMBL" id="GCC28036.1"/>
    </source>
</evidence>